<evidence type="ECO:0000256" key="6">
    <source>
        <dbReference type="ARBA" id="ARBA00022516"/>
    </source>
</evidence>
<keyword evidence="8" id="KW-0276">Fatty acid metabolism</keyword>
<dbReference type="NCBIfam" id="NF005935">
    <property type="entry name" value="PRK07967.1"/>
    <property type="match status" value="1"/>
</dbReference>
<keyword evidence="5" id="KW-0963">Cytoplasm</keyword>
<keyword evidence="20" id="KW-1185">Reference proteome</keyword>
<dbReference type="NCBIfam" id="NF005589">
    <property type="entry name" value="PRK07314.1"/>
    <property type="match status" value="1"/>
</dbReference>
<name>A0ABW7I2R2_9RHOB</name>
<evidence type="ECO:0000256" key="3">
    <source>
        <dbReference type="ARBA" id="ARBA00011738"/>
    </source>
</evidence>
<evidence type="ECO:0000256" key="10">
    <source>
        <dbReference type="ARBA" id="ARBA00023160"/>
    </source>
</evidence>
<dbReference type="PANTHER" id="PTHR11712">
    <property type="entry name" value="POLYKETIDE SYNTHASE-RELATED"/>
    <property type="match status" value="1"/>
</dbReference>
<dbReference type="GO" id="GO:0004315">
    <property type="term" value="F:3-oxoacyl-[acyl-carrier-protein] synthase activity"/>
    <property type="evidence" value="ECO:0007669"/>
    <property type="project" value="UniProtKB-EC"/>
</dbReference>
<dbReference type="InterPro" id="IPR014030">
    <property type="entry name" value="Ketoacyl_synth_N"/>
</dbReference>
<sequence>MRRVVVTGLGIVSSIGNTADEVLASLRDGRSGITASEEMAEHGFRSRVAGALKLDVTDHVDKRTLRFMGPGAAYAHIAMEQAIGDAGLEEKDIVNPMTGLIAGSGGPSTSAMLSAHQTVLKTGGTKRIGPFAVPKCMSSTVSANLATAHQIKGVNFSITSACSTSLHCIGMAAQQIALGQQDVMFAGGGEELDWTLSCLFDAMGAMSSKYNDTPEKASRAFDAGRDGFVISGGGAMLVLESLEHAQARGAKIYAEVTGFAATSDGADMVAPSGEGGERAMRGALRTLSEDRKVSYINAHGTSTPVGDVGEVEAVRRVFGQGKTPPISSTKSMTGHSQGATGAQEAIYCLLALEHDFIIPSINVENLDPALDASEVATARVDNAGLDTVMTNSFGFGGTNGSMLLSKFHG</sequence>
<dbReference type="InterPro" id="IPR018201">
    <property type="entry name" value="Ketoacyl_synth_AS"/>
</dbReference>
<feature type="domain" description="Ketosynthase family 3 (KS3)" evidence="18">
    <location>
        <begin position="1"/>
        <end position="406"/>
    </location>
</feature>
<dbReference type="InterPro" id="IPR016039">
    <property type="entry name" value="Thiolase-like"/>
</dbReference>
<dbReference type="EC" id="2.3.1.41" evidence="4"/>
<dbReference type="PROSITE" id="PS52004">
    <property type="entry name" value="KS3_2"/>
    <property type="match status" value="1"/>
</dbReference>
<evidence type="ECO:0000256" key="9">
    <source>
        <dbReference type="ARBA" id="ARBA00023098"/>
    </source>
</evidence>
<dbReference type="Gene3D" id="3.40.47.10">
    <property type="match status" value="2"/>
</dbReference>
<protein>
    <recommendedName>
        <fullName evidence="12">3-oxoacyl-[acyl-carrier-protein] synthase 1</fullName>
        <ecNumber evidence="4">2.3.1.41</ecNumber>
    </recommendedName>
    <alternativeName>
        <fullName evidence="13">3-oxoacyl-[acyl-carrier-protein] synthase I</fullName>
    </alternativeName>
    <alternativeName>
        <fullName evidence="14">Beta-ketoacyl-ACP synthase I</fullName>
    </alternativeName>
</protein>
<dbReference type="Pfam" id="PF00109">
    <property type="entry name" value="ketoacyl-synt"/>
    <property type="match status" value="1"/>
</dbReference>
<dbReference type="CDD" id="cd00834">
    <property type="entry name" value="KAS_I_II"/>
    <property type="match status" value="1"/>
</dbReference>
<evidence type="ECO:0000256" key="5">
    <source>
        <dbReference type="ARBA" id="ARBA00022490"/>
    </source>
</evidence>
<keyword evidence="11 19" id="KW-0012">Acyltransferase</keyword>
<keyword evidence="10" id="KW-0275">Fatty acid biosynthesis</keyword>
<organism evidence="19 20">
    <name type="scientific">Roseovarius aquimarinus</name>
    <dbReference type="NCBI Taxonomy" id="1229156"/>
    <lineage>
        <taxon>Bacteria</taxon>
        <taxon>Pseudomonadati</taxon>
        <taxon>Pseudomonadota</taxon>
        <taxon>Alphaproteobacteria</taxon>
        <taxon>Rhodobacterales</taxon>
        <taxon>Roseobacteraceae</taxon>
        <taxon>Roseovarius</taxon>
    </lineage>
</organism>
<evidence type="ECO:0000256" key="17">
    <source>
        <dbReference type="RuleBase" id="RU003694"/>
    </source>
</evidence>
<comment type="catalytic activity">
    <reaction evidence="16">
        <text>a fatty acyl-[ACP] + malonyl-[ACP] + H(+) = a 3-oxoacyl-[ACP] + holo-[ACP] + CO2</text>
        <dbReference type="Rhea" id="RHEA:22836"/>
        <dbReference type="Rhea" id="RHEA-COMP:9623"/>
        <dbReference type="Rhea" id="RHEA-COMP:9685"/>
        <dbReference type="Rhea" id="RHEA-COMP:9916"/>
        <dbReference type="Rhea" id="RHEA-COMP:14125"/>
        <dbReference type="ChEBI" id="CHEBI:15378"/>
        <dbReference type="ChEBI" id="CHEBI:16526"/>
        <dbReference type="ChEBI" id="CHEBI:64479"/>
        <dbReference type="ChEBI" id="CHEBI:78449"/>
        <dbReference type="ChEBI" id="CHEBI:78776"/>
        <dbReference type="ChEBI" id="CHEBI:138651"/>
        <dbReference type="EC" id="2.3.1.41"/>
    </reaction>
    <physiologicalReaction direction="left-to-right" evidence="16">
        <dbReference type="Rhea" id="RHEA:22837"/>
    </physiologicalReaction>
</comment>
<evidence type="ECO:0000256" key="7">
    <source>
        <dbReference type="ARBA" id="ARBA00022679"/>
    </source>
</evidence>
<dbReference type="SMART" id="SM00825">
    <property type="entry name" value="PKS_KS"/>
    <property type="match status" value="1"/>
</dbReference>
<evidence type="ECO:0000256" key="4">
    <source>
        <dbReference type="ARBA" id="ARBA00013191"/>
    </source>
</evidence>
<keyword evidence="6" id="KW-0444">Lipid biosynthesis</keyword>
<evidence type="ECO:0000313" key="20">
    <source>
        <dbReference type="Proteomes" id="UP001607157"/>
    </source>
</evidence>
<comment type="similarity">
    <text evidence="2 17">Belongs to the thiolase-like superfamily. Beta-ketoacyl-ACP synthases family.</text>
</comment>
<evidence type="ECO:0000256" key="16">
    <source>
        <dbReference type="ARBA" id="ARBA00048506"/>
    </source>
</evidence>
<evidence type="ECO:0000256" key="11">
    <source>
        <dbReference type="ARBA" id="ARBA00023315"/>
    </source>
</evidence>
<evidence type="ECO:0000256" key="12">
    <source>
        <dbReference type="ARBA" id="ARBA00039450"/>
    </source>
</evidence>
<evidence type="ECO:0000259" key="18">
    <source>
        <dbReference type="PROSITE" id="PS52004"/>
    </source>
</evidence>
<dbReference type="Proteomes" id="UP001607157">
    <property type="component" value="Unassembled WGS sequence"/>
</dbReference>
<comment type="catalytic activity">
    <reaction evidence="15">
        <text>(3Z)-decenoyl-[ACP] + malonyl-[ACP] + H(+) = 3-oxo-(5Z)-dodecenoyl-[ACP] + holo-[ACP] + CO2</text>
        <dbReference type="Rhea" id="RHEA:54940"/>
        <dbReference type="Rhea" id="RHEA-COMP:9623"/>
        <dbReference type="Rhea" id="RHEA-COMP:9685"/>
        <dbReference type="Rhea" id="RHEA-COMP:9927"/>
        <dbReference type="Rhea" id="RHEA-COMP:14042"/>
        <dbReference type="ChEBI" id="CHEBI:15378"/>
        <dbReference type="ChEBI" id="CHEBI:16526"/>
        <dbReference type="ChEBI" id="CHEBI:64479"/>
        <dbReference type="ChEBI" id="CHEBI:78449"/>
        <dbReference type="ChEBI" id="CHEBI:78798"/>
        <dbReference type="ChEBI" id="CHEBI:138410"/>
    </reaction>
    <physiologicalReaction direction="left-to-right" evidence="15">
        <dbReference type="Rhea" id="RHEA:54941"/>
    </physiologicalReaction>
</comment>
<evidence type="ECO:0000256" key="2">
    <source>
        <dbReference type="ARBA" id="ARBA00008467"/>
    </source>
</evidence>
<gene>
    <name evidence="19" type="primary">fabB</name>
    <name evidence="19" type="ORF">ACGRVM_00975</name>
</gene>
<dbReference type="PROSITE" id="PS00606">
    <property type="entry name" value="KS3_1"/>
    <property type="match status" value="1"/>
</dbReference>
<evidence type="ECO:0000313" key="19">
    <source>
        <dbReference type="EMBL" id="MFH0252451.1"/>
    </source>
</evidence>
<dbReference type="InterPro" id="IPR000794">
    <property type="entry name" value="Beta-ketoacyl_synthase"/>
</dbReference>
<dbReference type="Pfam" id="PF02801">
    <property type="entry name" value="Ketoacyl-synt_C"/>
    <property type="match status" value="1"/>
</dbReference>
<dbReference type="PANTHER" id="PTHR11712:SF306">
    <property type="entry name" value="3-OXOACYL-[ACYL-CARRIER-PROTEIN] SYNTHASE 1"/>
    <property type="match status" value="1"/>
</dbReference>
<dbReference type="RefSeq" id="WP_377169595.1">
    <property type="nucleotide sequence ID" value="NZ_JBHTJC010000001.1"/>
</dbReference>
<dbReference type="EMBL" id="JBIHMM010000001">
    <property type="protein sequence ID" value="MFH0252451.1"/>
    <property type="molecule type" value="Genomic_DNA"/>
</dbReference>
<evidence type="ECO:0000256" key="14">
    <source>
        <dbReference type="ARBA" id="ARBA00042143"/>
    </source>
</evidence>
<reference evidence="19 20" key="1">
    <citation type="submission" date="2024-10" db="EMBL/GenBank/DDBJ databases">
        <authorList>
            <person name="Yang X.-N."/>
        </authorList>
    </citation>
    <scope>NUCLEOTIDE SEQUENCE [LARGE SCALE GENOMIC DNA]</scope>
    <source>
        <strain evidence="19 20">CAU 1059</strain>
    </source>
</reference>
<comment type="subunit">
    <text evidence="3">Homodimer.</text>
</comment>
<evidence type="ECO:0000256" key="13">
    <source>
        <dbReference type="ARBA" id="ARBA00041620"/>
    </source>
</evidence>
<keyword evidence="9" id="KW-0443">Lipid metabolism</keyword>
<comment type="caution">
    <text evidence="19">The sequence shown here is derived from an EMBL/GenBank/DDBJ whole genome shotgun (WGS) entry which is preliminary data.</text>
</comment>
<dbReference type="InterPro" id="IPR020841">
    <property type="entry name" value="PKS_Beta-ketoAc_synthase_dom"/>
</dbReference>
<accession>A0ABW7I2R2</accession>
<proteinExistence type="inferred from homology"/>
<dbReference type="InterPro" id="IPR014031">
    <property type="entry name" value="Ketoacyl_synth_C"/>
</dbReference>
<evidence type="ECO:0000256" key="15">
    <source>
        <dbReference type="ARBA" id="ARBA00048121"/>
    </source>
</evidence>
<keyword evidence="7 17" id="KW-0808">Transferase</keyword>
<comment type="subcellular location">
    <subcellularLocation>
        <location evidence="1">Cytoplasm</location>
    </subcellularLocation>
</comment>
<evidence type="ECO:0000256" key="1">
    <source>
        <dbReference type="ARBA" id="ARBA00004496"/>
    </source>
</evidence>
<evidence type="ECO:0000256" key="8">
    <source>
        <dbReference type="ARBA" id="ARBA00022832"/>
    </source>
</evidence>
<dbReference type="SUPFAM" id="SSF53901">
    <property type="entry name" value="Thiolase-like"/>
    <property type="match status" value="2"/>
</dbReference>